<evidence type="ECO:0000313" key="4">
    <source>
        <dbReference type="EMBL" id="KAL2061813.1"/>
    </source>
</evidence>
<keyword evidence="5" id="KW-1185">Reference proteome</keyword>
<proteinExistence type="predicted"/>
<name>A0ABR4BVZ9_9HELO</name>
<dbReference type="Proteomes" id="UP001595075">
    <property type="component" value="Unassembled WGS sequence"/>
</dbReference>
<feature type="compositionally biased region" description="Polar residues" evidence="2">
    <location>
        <begin position="14"/>
        <end position="32"/>
    </location>
</feature>
<dbReference type="PANTHER" id="PTHR46910">
    <property type="entry name" value="TRANSCRIPTION FACTOR PDR1"/>
    <property type="match status" value="1"/>
</dbReference>
<feature type="region of interest" description="Disordered" evidence="2">
    <location>
        <begin position="1"/>
        <end position="49"/>
    </location>
</feature>
<feature type="domain" description="Xylanolytic transcriptional activator regulatory" evidence="3">
    <location>
        <begin position="164"/>
        <end position="361"/>
    </location>
</feature>
<gene>
    <name evidence="4" type="ORF">VTL71DRAFT_7191</name>
</gene>
<keyword evidence="1" id="KW-0539">Nucleus</keyword>
<feature type="region of interest" description="Disordered" evidence="2">
    <location>
        <begin position="88"/>
        <end position="117"/>
    </location>
</feature>
<reference evidence="4 5" key="1">
    <citation type="journal article" date="2024" name="Commun. Biol.">
        <title>Comparative genomic analysis of thermophilic fungi reveals convergent evolutionary adaptations and gene losses.</title>
        <authorList>
            <person name="Steindorff A.S."/>
            <person name="Aguilar-Pontes M.V."/>
            <person name="Robinson A.J."/>
            <person name="Andreopoulos B."/>
            <person name="LaButti K."/>
            <person name="Kuo A."/>
            <person name="Mondo S."/>
            <person name="Riley R."/>
            <person name="Otillar R."/>
            <person name="Haridas S."/>
            <person name="Lipzen A."/>
            <person name="Grimwood J."/>
            <person name="Schmutz J."/>
            <person name="Clum A."/>
            <person name="Reid I.D."/>
            <person name="Moisan M.C."/>
            <person name="Butler G."/>
            <person name="Nguyen T.T.M."/>
            <person name="Dewar K."/>
            <person name="Conant G."/>
            <person name="Drula E."/>
            <person name="Henrissat B."/>
            <person name="Hansel C."/>
            <person name="Singer S."/>
            <person name="Hutchinson M.I."/>
            <person name="de Vries R.P."/>
            <person name="Natvig D.O."/>
            <person name="Powell A.J."/>
            <person name="Tsang A."/>
            <person name="Grigoriev I.V."/>
        </authorList>
    </citation>
    <scope>NUCLEOTIDE SEQUENCE [LARGE SCALE GENOMIC DNA]</scope>
    <source>
        <strain evidence="4 5">CBS 494.80</strain>
    </source>
</reference>
<dbReference type="Pfam" id="PF04082">
    <property type="entry name" value="Fungal_trans"/>
    <property type="match status" value="1"/>
</dbReference>
<dbReference type="SUPFAM" id="SSF57701">
    <property type="entry name" value="Zn2/Cys6 DNA-binding domain"/>
    <property type="match status" value="1"/>
</dbReference>
<dbReference type="InterPro" id="IPR007219">
    <property type="entry name" value="XnlR_reg_dom"/>
</dbReference>
<dbReference type="InterPro" id="IPR050987">
    <property type="entry name" value="AtrR-like"/>
</dbReference>
<protein>
    <recommendedName>
        <fullName evidence="3">Xylanolytic transcriptional activator regulatory domain-containing protein</fullName>
    </recommendedName>
</protein>
<dbReference type="InterPro" id="IPR036864">
    <property type="entry name" value="Zn2-C6_fun-type_DNA-bd_sf"/>
</dbReference>
<evidence type="ECO:0000313" key="5">
    <source>
        <dbReference type="Proteomes" id="UP001595075"/>
    </source>
</evidence>
<comment type="caution">
    <text evidence="4">The sequence shown here is derived from an EMBL/GenBank/DDBJ whole genome shotgun (WGS) entry which is preliminary data.</text>
</comment>
<evidence type="ECO:0000256" key="1">
    <source>
        <dbReference type="ARBA" id="ARBA00023242"/>
    </source>
</evidence>
<dbReference type="CDD" id="cd12148">
    <property type="entry name" value="fungal_TF_MHR"/>
    <property type="match status" value="1"/>
</dbReference>
<sequence>MDQRYLSQEEEPFGSQSLQPPKLPQAQQSPQSPRLPPDQQLITSPTKRRRIDRSCDYCHEVGMRCTIVTSIARCEQCKADGMECVDTRPPPDRTIDSSFSPGIPSPPRKTARSVGEFQNTESTPLPYARLNDASTSSIRRNEIAVPLEEGETPLGVETIRQLVKLYLEIVSPIFPVIHRPSINSTIESALEHDASTKGPDYATVMAMCAITSARIKHGALFPHRSIPDLLDLPDPEAYFLAAEKALSKRIRTRKGLDLMRVCALLALYGMQVGRKDTMYKYLDVYDEMATGATFHNEERWPKCINIIEVEFRRRLFWTVYTYEVYSYIVWGRVISGRVWRESQCSVSYPSEVDDSDILSGIYSKAEEMRYTRHTDPVHWLHGWTFIVKLYRLLEHAIERYHSLRPNSIESSSSKVLSYDVSHCDETLTNVTKLYSDFEIQSPHFKNPALELQDNQEDEKYLYCFQAANILSTLQLARMVLLTCEKASVRARLDVAHDLLGIFGKVETFFLQTVSCLLLHQVETVGNILVSSMEGPIPEPECEEFGVIFLSMLELLQRLESGITSHTGAGCATERLLRLVLEKRPLMLPQHRERLVIFEAAYPATDVEKDVPVNVESKSQPVTDSVA</sequence>
<evidence type="ECO:0000256" key="2">
    <source>
        <dbReference type="SAM" id="MobiDB-lite"/>
    </source>
</evidence>
<evidence type="ECO:0000259" key="3">
    <source>
        <dbReference type="Pfam" id="PF04082"/>
    </source>
</evidence>
<dbReference type="PANTHER" id="PTHR46910:SF18">
    <property type="entry name" value="ZN(II)2CYS6 TRANSCRIPTION FACTOR (EUROFUNG)"/>
    <property type="match status" value="1"/>
</dbReference>
<accession>A0ABR4BVZ9</accession>
<dbReference type="EMBL" id="JAZHXI010000018">
    <property type="protein sequence ID" value="KAL2061813.1"/>
    <property type="molecule type" value="Genomic_DNA"/>
</dbReference>
<organism evidence="4 5">
    <name type="scientific">Oculimacula yallundae</name>
    <dbReference type="NCBI Taxonomy" id="86028"/>
    <lineage>
        <taxon>Eukaryota</taxon>
        <taxon>Fungi</taxon>
        <taxon>Dikarya</taxon>
        <taxon>Ascomycota</taxon>
        <taxon>Pezizomycotina</taxon>
        <taxon>Leotiomycetes</taxon>
        <taxon>Helotiales</taxon>
        <taxon>Ploettnerulaceae</taxon>
        <taxon>Oculimacula</taxon>
    </lineage>
</organism>